<dbReference type="EC" id="2.3.1.12" evidence="4"/>
<evidence type="ECO:0000256" key="4">
    <source>
        <dbReference type="ARBA" id="ARBA00013114"/>
    </source>
</evidence>
<evidence type="ECO:0000256" key="8">
    <source>
        <dbReference type="ARBA" id="ARBA00023315"/>
    </source>
</evidence>
<protein>
    <recommendedName>
        <fullName evidence="5">Dihydrolipoyllysine-residue acetyltransferase component of pyruvate dehydrogenase complex</fullName>
        <ecNumber evidence="4">2.3.1.12</ecNumber>
    </recommendedName>
    <alternativeName>
        <fullName evidence="10">Dihydrolipoamide acetyltransferase component of pyruvate dehydrogenase complex</fullName>
    </alternativeName>
    <alternativeName>
        <fullName evidence="11">E2</fullName>
    </alternativeName>
</protein>
<dbReference type="SUPFAM" id="SSF52777">
    <property type="entry name" value="CoA-dependent acyltransferases"/>
    <property type="match status" value="1"/>
</dbReference>
<keyword evidence="8" id="KW-0012">Acyltransferase</keyword>
<comment type="subunit">
    <text evidence="3">Forms a 24-polypeptide structural core with octahedral symmetry.</text>
</comment>
<keyword evidence="6 15" id="KW-0808">Transferase</keyword>
<evidence type="ECO:0000256" key="10">
    <source>
        <dbReference type="ARBA" id="ARBA00029730"/>
    </source>
</evidence>
<evidence type="ECO:0000256" key="2">
    <source>
        <dbReference type="ARBA" id="ARBA00007317"/>
    </source>
</evidence>
<evidence type="ECO:0000256" key="7">
    <source>
        <dbReference type="ARBA" id="ARBA00022823"/>
    </source>
</evidence>
<keyword evidence="7" id="KW-0450">Lipoyl</keyword>
<dbReference type="RefSeq" id="WP_017450467.1">
    <property type="nucleotide sequence ID" value="NZ_CP008956.1"/>
</dbReference>
<evidence type="ECO:0000256" key="3">
    <source>
        <dbReference type="ARBA" id="ARBA00011484"/>
    </source>
</evidence>
<evidence type="ECO:0000256" key="5">
    <source>
        <dbReference type="ARBA" id="ARBA00016300"/>
    </source>
</evidence>
<sequence length="300" mass="31952">MSDTIRPDVGTRSTSRPEPGSTDAGCDVNFPCRDGASAKPVTAAERAPAPLPTGFGADLPPWPDIDFSEFGATEVKPVSRIQKLVGSFLSRNWVTIPHVTHHDEAEVDALEAYRKGRNEAGGEVKLTALVFMIKAVVKALQAYPQFNASLDASGKNLIYKKYFHIGVAVDTKFGLLVPVLRDCDRKSVTELAVELAALSNKARTKGLSLPEMSGGCFSISSLGGIGGTSFTPIVNAPEVAILGLSKTQARPFPGPAGAVLWRQMQPLSLSYDHRVINGADAARFTQHLATLLASPETLAQ</sequence>
<comment type="cofactor">
    <cofactor evidence="1">
        <name>(R)-lipoate</name>
        <dbReference type="ChEBI" id="CHEBI:83088"/>
    </cofactor>
</comment>
<dbReference type="InterPro" id="IPR023213">
    <property type="entry name" value="CAT-like_dom_sf"/>
</dbReference>
<evidence type="ECO:0000256" key="13">
    <source>
        <dbReference type="SAM" id="MobiDB-lite"/>
    </source>
</evidence>
<dbReference type="GO" id="GO:0031405">
    <property type="term" value="F:lipoic acid binding"/>
    <property type="evidence" value="ECO:0007669"/>
    <property type="project" value="TreeGrafter"/>
</dbReference>
<dbReference type="GO" id="GO:0004742">
    <property type="term" value="F:dihydrolipoyllysine-residue acetyltransferase activity"/>
    <property type="evidence" value="ECO:0007669"/>
    <property type="project" value="UniProtKB-EC"/>
</dbReference>
<dbReference type="Gene3D" id="3.30.559.10">
    <property type="entry name" value="Chloramphenicol acetyltransferase-like domain"/>
    <property type="match status" value="1"/>
</dbReference>
<feature type="domain" description="2-oxoacid dehydrogenase acyltransferase catalytic" evidence="14">
    <location>
        <begin position="72"/>
        <end position="298"/>
    </location>
</feature>
<dbReference type="InterPro" id="IPR050743">
    <property type="entry name" value="2-oxoacid_DH_E2_comp"/>
</dbReference>
<dbReference type="GO" id="GO:0005737">
    <property type="term" value="C:cytoplasm"/>
    <property type="evidence" value="ECO:0007669"/>
    <property type="project" value="TreeGrafter"/>
</dbReference>
<feature type="region of interest" description="Disordered" evidence="13">
    <location>
        <begin position="1"/>
        <end position="30"/>
    </location>
</feature>
<proteinExistence type="inferred from homology"/>
<comment type="catalytic activity">
    <reaction evidence="12">
        <text>N(6)-[(R)-dihydrolipoyl]-L-lysyl-[protein] + acetyl-CoA = N(6)-[(R)-S(8)-acetyldihydrolipoyl]-L-lysyl-[protein] + CoA</text>
        <dbReference type="Rhea" id="RHEA:17017"/>
        <dbReference type="Rhea" id="RHEA-COMP:10475"/>
        <dbReference type="Rhea" id="RHEA-COMP:10478"/>
        <dbReference type="ChEBI" id="CHEBI:57287"/>
        <dbReference type="ChEBI" id="CHEBI:57288"/>
        <dbReference type="ChEBI" id="CHEBI:83100"/>
        <dbReference type="ChEBI" id="CHEBI:83111"/>
        <dbReference type="EC" id="2.3.1.12"/>
    </reaction>
</comment>
<comment type="function">
    <text evidence="9">The pyruvate dehydrogenase complex catalyzes the overall conversion of pyruvate to acetyl-CoA and CO(2). It contains multiple copies of three enzymatic components: pyruvate dehydrogenase (E1), dihydrolipoamide acetyltransferase (E2) and lipoamide dehydrogenase (E3).</text>
</comment>
<name>A0A6M3ZSC1_9BURK</name>
<dbReference type="GO" id="GO:0006086">
    <property type="term" value="P:pyruvate decarboxylation to acetyl-CoA"/>
    <property type="evidence" value="ECO:0007669"/>
    <property type="project" value="TreeGrafter"/>
</dbReference>
<evidence type="ECO:0000259" key="14">
    <source>
        <dbReference type="Pfam" id="PF00198"/>
    </source>
</evidence>
<gene>
    <name evidence="15" type="ORF">C798_14850</name>
</gene>
<evidence type="ECO:0000256" key="6">
    <source>
        <dbReference type="ARBA" id="ARBA00022679"/>
    </source>
</evidence>
<organism evidence="15 16">
    <name type="scientific">Herbaspirillum rubrisubalbicans Os34</name>
    <dbReference type="NCBI Taxonomy" id="1235827"/>
    <lineage>
        <taxon>Bacteria</taxon>
        <taxon>Pseudomonadati</taxon>
        <taxon>Pseudomonadota</taxon>
        <taxon>Betaproteobacteria</taxon>
        <taxon>Burkholderiales</taxon>
        <taxon>Oxalobacteraceae</taxon>
        <taxon>Herbaspirillum</taxon>
    </lineage>
</organism>
<evidence type="ECO:0000256" key="12">
    <source>
        <dbReference type="ARBA" id="ARBA00048370"/>
    </source>
</evidence>
<dbReference type="FunFam" id="3.30.559.10:FF:000004">
    <property type="entry name" value="Acetyltransferase component of pyruvate dehydrogenase complex"/>
    <property type="match status" value="1"/>
</dbReference>
<evidence type="ECO:0000256" key="1">
    <source>
        <dbReference type="ARBA" id="ARBA00001938"/>
    </source>
</evidence>
<dbReference type="PANTHER" id="PTHR43178:SF2">
    <property type="entry name" value="DIHYDROLIPOYLLYSINE-RESIDUE ACETYLTRANSFERASE COMPONENT OF PYRUVATE DEHYDROGENASE COMPLEX"/>
    <property type="match status" value="1"/>
</dbReference>
<evidence type="ECO:0000256" key="9">
    <source>
        <dbReference type="ARBA" id="ARBA00025211"/>
    </source>
</evidence>
<evidence type="ECO:0000313" key="16">
    <source>
        <dbReference type="Proteomes" id="UP000501648"/>
    </source>
</evidence>
<dbReference type="AlphaFoldDB" id="A0A6M3ZSC1"/>
<dbReference type="Pfam" id="PF00198">
    <property type="entry name" value="2-oxoacid_dh"/>
    <property type="match status" value="1"/>
</dbReference>
<dbReference type="EMBL" id="CP008956">
    <property type="protein sequence ID" value="QJQ01468.1"/>
    <property type="molecule type" value="Genomic_DNA"/>
</dbReference>
<dbReference type="PANTHER" id="PTHR43178">
    <property type="entry name" value="DIHYDROLIPOAMIDE ACETYLTRANSFERASE COMPONENT OF PYRUVATE DEHYDROGENASE COMPLEX"/>
    <property type="match status" value="1"/>
</dbReference>
<dbReference type="Proteomes" id="UP000501648">
    <property type="component" value="Chromosome"/>
</dbReference>
<accession>A0A6M3ZSC1</accession>
<dbReference type="InterPro" id="IPR001078">
    <property type="entry name" value="2-oxoacid_DH_actylTfrase"/>
</dbReference>
<evidence type="ECO:0000313" key="15">
    <source>
        <dbReference type="EMBL" id="QJQ01468.1"/>
    </source>
</evidence>
<reference evidence="15 16" key="1">
    <citation type="journal article" date="2012" name="J. Bacteriol.">
        <title>Genome sequence of the pathogenic Herbaspirillum seropedicae strain Os34, isolated from rice roots.</title>
        <authorList>
            <person name="Ye W."/>
            <person name="Ye S."/>
            <person name="Liu J."/>
            <person name="Chang S."/>
            <person name="Chen M."/>
            <person name="Zhu B."/>
            <person name="Guo L."/>
            <person name="An Q."/>
        </authorList>
    </citation>
    <scope>NUCLEOTIDE SEQUENCE [LARGE SCALE GENOMIC DNA]</scope>
    <source>
        <strain evidence="15 16">Os34</strain>
    </source>
</reference>
<comment type="similarity">
    <text evidence="2">Belongs to the 2-oxoacid dehydrogenase family.</text>
</comment>
<evidence type="ECO:0000256" key="11">
    <source>
        <dbReference type="ARBA" id="ARBA00031531"/>
    </source>
</evidence>